<dbReference type="HOGENOM" id="CLU_146285_0_0_1"/>
<dbReference type="Proteomes" id="UP000002051">
    <property type="component" value="Unassembled WGS sequence"/>
</dbReference>
<dbReference type="PaxDb" id="3880-AES80827"/>
<reference evidence="3" key="3">
    <citation type="submission" date="2015-04" db="UniProtKB">
        <authorList>
            <consortium name="EnsemblPlants"/>
        </authorList>
    </citation>
    <scope>IDENTIFICATION</scope>
    <source>
        <strain evidence="3">cv. Jemalong A17</strain>
    </source>
</reference>
<dbReference type="EMBL" id="CM001223">
    <property type="protein sequence ID" value="AES80827.1"/>
    <property type="molecule type" value="Genomic_DNA"/>
</dbReference>
<evidence type="ECO:0000313" key="3">
    <source>
        <dbReference type="EnsemblPlants" id="AES80827"/>
    </source>
</evidence>
<evidence type="ECO:0000313" key="4">
    <source>
        <dbReference type="Proteomes" id="UP000002051"/>
    </source>
</evidence>
<dbReference type="EnsemblPlants" id="AES80827">
    <property type="protein sequence ID" value="AES80827"/>
    <property type="gene ID" value="MTR_7g085380"/>
</dbReference>
<sequence length="107" mass="12036">MLHIIPTTNHQLTSLNNATTTTQQMKCHAIMHVVPTELQLPSFSRQTKTTEKITQISTTFMFTPKTNSEQKRVKQTQERETGQAATEQFAMRARTLAMATKSLVVAS</sequence>
<organism evidence="2 4">
    <name type="scientific">Medicago truncatula</name>
    <name type="common">Barrel medic</name>
    <name type="synonym">Medicago tribuloides</name>
    <dbReference type="NCBI Taxonomy" id="3880"/>
    <lineage>
        <taxon>Eukaryota</taxon>
        <taxon>Viridiplantae</taxon>
        <taxon>Streptophyta</taxon>
        <taxon>Embryophyta</taxon>
        <taxon>Tracheophyta</taxon>
        <taxon>Spermatophyta</taxon>
        <taxon>Magnoliopsida</taxon>
        <taxon>eudicotyledons</taxon>
        <taxon>Gunneridae</taxon>
        <taxon>Pentapetalae</taxon>
        <taxon>rosids</taxon>
        <taxon>fabids</taxon>
        <taxon>Fabales</taxon>
        <taxon>Fabaceae</taxon>
        <taxon>Papilionoideae</taxon>
        <taxon>50 kb inversion clade</taxon>
        <taxon>NPAAA clade</taxon>
        <taxon>Hologalegina</taxon>
        <taxon>IRL clade</taxon>
        <taxon>Trifolieae</taxon>
        <taxon>Medicago</taxon>
    </lineage>
</organism>
<evidence type="ECO:0000313" key="2">
    <source>
        <dbReference type="EMBL" id="AES80827.1"/>
    </source>
</evidence>
<feature type="compositionally biased region" description="Basic and acidic residues" evidence="1">
    <location>
        <begin position="68"/>
        <end position="81"/>
    </location>
</feature>
<reference evidence="2 4" key="1">
    <citation type="journal article" date="2011" name="Nature">
        <title>The Medicago genome provides insight into the evolution of rhizobial symbioses.</title>
        <authorList>
            <person name="Young N.D."/>
            <person name="Debelle F."/>
            <person name="Oldroyd G.E."/>
            <person name="Geurts R."/>
            <person name="Cannon S.B."/>
            <person name="Udvardi M.K."/>
            <person name="Benedito V.A."/>
            <person name="Mayer K.F."/>
            <person name="Gouzy J."/>
            <person name="Schoof H."/>
            <person name="Van de Peer Y."/>
            <person name="Proost S."/>
            <person name="Cook D.R."/>
            <person name="Meyers B.C."/>
            <person name="Spannagl M."/>
            <person name="Cheung F."/>
            <person name="De Mita S."/>
            <person name="Krishnakumar V."/>
            <person name="Gundlach H."/>
            <person name="Zhou S."/>
            <person name="Mudge J."/>
            <person name="Bharti A.K."/>
            <person name="Murray J.D."/>
            <person name="Naoumkina M.A."/>
            <person name="Rosen B."/>
            <person name="Silverstein K.A."/>
            <person name="Tang H."/>
            <person name="Rombauts S."/>
            <person name="Zhao P.X."/>
            <person name="Zhou P."/>
            <person name="Barbe V."/>
            <person name="Bardou P."/>
            <person name="Bechner M."/>
            <person name="Bellec A."/>
            <person name="Berger A."/>
            <person name="Berges H."/>
            <person name="Bidwell S."/>
            <person name="Bisseling T."/>
            <person name="Choisne N."/>
            <person name="Couloux A."/>
            <person name="Denny R."/>
            <person name="Deshpande S."/>
            <person name="Dai X."/>
            <person name="Doyle J.J."/>
            <person name="Dudez A.M."/>
            <person name="Farmer A.D."/>
            <person name="Fouteau S."/>
            <person name="Franken C."/>
            <person name="Gibelin C."/>
            <person name="Gish J."/>
            <person name="Goldstein S."/>
            <person name="Gonzalez A.J."/>
            <person name="Green P.J."/>
            <person name="Hallab A."/>
            <person name="Hartog M."/>
            <person name="Hua A."/>
            <person name="Humphray S.J."/>
            <person name="Jeong D.H."/>
            <person name="Jing Y."/>
            <person name="Jocker A."/>
            <person name="Kenton S.M."/>
            <person name="Kim D.J."/>
            <person name="Klee K."/>
            <person name="Lai H."/>
            <person name="Lang C."/>
            <person name="Lin S."/>
            <person name="Macmil S.L."/>
            <person name="Magdelenat G."/>
            <person name="Matthews L."/>
            <person name="McCorrison J."/>
            <person name="Monaghan E.L."/>
            <person name="Mun J.H."/>
            <person name="Najar F.Z."/>
            <person name="Nicholson C."/>
            <person name="Noirot C."/>
            <person name="O'Bleness M."/>
            <person name="Paule C.R."/>
            <person name="Poulain J."/>
            <person name="Prion F."/>
            <person name="Qin B."/>
            <person name="Qu C."/>
            <person name="Retzel E.F."/>
            <person name="Riddle C."/>
            <person name="Sallet E."/>
            <person name="Samain S."/>
            <person name="Samson N."/>
            <person name="Sanders I."/>
            <person name="Saurat O."/>
            <person name="Scarpelli C."/>
            <person name="Schiex T."/>
            <person name="Segurens B."/>
            <person name="Severin A.J."/>
            <person name="Sherrier D.J."/>
            <person name="Shi R."/>
            <person name="Sims S."/>
            <person name="Singer S.R."/>
            <person name="Sinharoy S."/>
            <person name="Sterck L."/>
            <person name="Viollet A."/>
            <person name="Wang B.B."/>
            <person name="Wang K."/>
            <person name="Wang M."/>
            <person name="Wang X."/>
            <person name="Warfsmann J."/>
            <person name="Weissenbach J."/>
            <person name="White D.D."/>
            <person name="White J.D."/>
            <person name="Wiley G.B."/>
            <person name="Wincker P."/>
            <person name="Xing Y."/>
            <person name="Yang L."/>
            <person name="Yao Z."/>
            <person name="Ying F."/>
            <person name="Zhai J."/>
            <person name="Zhou L."/>
            <person name="Zuber A."/>
            <person name="Denarie J."/>
            <person name="Dixon R.A."/>
            <person name="May G.D."/>
            <person name="Schwartz D.C."/>
            <person name="Rogers J."/>
            <person name="Quetier F."/>
            <person name="Town C.D."/>
            <person name="Roe B.A."/>
        </authorList>
    </citation>
    <scope>NUCLEOTIDE SEQUENCE [LARGE SCALE GENOMIC DNA]</scope>
    <source>
        <strain evidence="2">A17</strain>
        <strain evidence="3 4">cv. Jemalong A17</strain>
    </source>
</reference>
<evidence type="ECO:0000256" key="1">
    <source>
        <dbReference type="SAM" id="MobiDB-lite"/>
    </source>
</evidence>
<keyword evidence="4" id="KW-1185">Reference proteome</keyword>
<protein>
    <submittedName>
        <fullName evidence="2 3">Uncharacterized protein</fullName>
    </submittedName>
</protein>
<reference evidence="2 4" key="2">
    <citation type="journal article" date="2014" name="BMC Genomics">
        <title>An improved genome release (version Mt4.0) for the model legume Medicago truncatula.</title>
        <authorList>
            <person name="Tang H."/>
            <person name="Krishnakumar V."/>
            <person name="Bidwell S."/>
            <person name="Rosen B."/>
            <person name="Chan A."/>
            <person name="Zhou S."/>
            <person name="Gentzbittel L."/>
            <person name="Childs K.L."/>
            <person name="Yandell M."/>
            <person name="Gundlach H."/>
            <person name="Mayer K.F."/>
            <person name="Schwartz D.C."/>
            <person name="Town C.D."/>
        </authorList>
    </citation>
    <scope>GENOME REANNOTATION</scope>
    <source>
        <strain evidence="3 4">cv. Jemalong A17</strain>
    </source>
</reference>
<accession>G7KZF0</accession>
<name>G7KZF0_MEDTR</name>
<feature type="region of interest" description="Disordered" evidence="1">
    <location>
        <begin position="65"/>
        <end position="85"/>
    </location>
</feature>
<proteinExistence type="predicted"/>
<gene>
    <name evidence="2" type="ordered locus">MTR_7g085380</name>
</gene>
<dbReference type="AlphaFoldDB" id="G7KZF0"/>